<proteinExistence type="predicted"/>
<feature type="transmembrane region" description="Helical" evidence="1">
    <location>
        <begin position="168"/>
        <end position="193"/>
    </location>
</feature>
<evidence type="ECO:0000313" key="4">
    <source>
        <dbReference type="EnsemblMetazoa" id="CapteP221273"/>
    </source>
</evidence>
<feature type="transmembrane region" description="Helical" evidence="1">
    <location>
        <begin position="134"/>
        <end position="153"/>
    </location>
</feature>
<dbReference type="Proteomes" id="UP000014760">
    <property type="component" value="Unassembled WGS sequence"/>
</dbReference>
<gene>
    <name evidence="3" type="ORF">CAPTEDRAFT_221273</name>
</gene>
<keyword evidence="1" id="KW-0812">Transmembrane</keyword>
<evidence type="ECO:0000313" key="5">
    <source>
        <dbReference type="Proteomes" id="UP000014760"/>
    </source>
</evidence>
<dbReference type="Gene3D" id="1.20.140.150">
    <property type="match status" value="1"/>
</dbReference>
<name>R7V025_CAPTE</name>
<feature type="signal peptide" evidence="2">
    <location>
        <begin position="1"/>
        <end position="23"/>
    </location>
</feature>
<accession>R7V025</accession>
<dbReference type="EnsemblMetazoa" id="CapteT221273">
    <property type="protein sequence ID" value="CapteP221273"/>
    <property type="gene ID" value="CapteG221273"/>
</dbReference>
<evidence type="ECO:0000313" key="3">
    <source>
        <dbReference type="EMBL" id="ELU11909.1"/>
    </source>
</evidence>
<dbReference type="EMBL" id="KB296320">
    <property type="protein sequence ID" value="ELU11909.1"/>
    <property type="molecule type" value="Genomic_DNA"/>
</dbReference>
<evidence type="ECO:0000256" key="1">
    <source>
        <dbReference type="SAM" id="Phobius"/>
    </source>
</evidence>
<feature type="chain" id="PRO_5008788576" description="Claudin" evidence="2">
    <location>
        <begin position="24"/>
        <end position="227"/>
    </location>
</feature>
<keyword evidence="1" id="KW-0472">Membrane</keyword>
<keyword evidence="1" id="KW-1133">Transmembrane helix</keyword>
<keyword evidence="2" id="KW-0732">Signal</keyword>
<dbReference type="HOGENOM" id="CLU_1220712_0_0_1"/>
<dbReference type="EMBL" id="AMQN01005581">
    <property type="status" value="NOT_ANNOTATED_CDS"/>
    <property type="molecule type" value="Genomic_DNA"/>
</dbReference>
<organism evidence="3">
    <name type="scientific">Capitella teleta</name>
    <name type="common">Polychaete worm</name>
    <dbReference type="NCBI Taxonomy" id="283909"/>
    <lineage>
        <taxon>Eukaryota</taxon>
        <taxon>Metazoa</taxon>
        <taxon>Spiralia</taxon>
        <taxon>Lophotrochozoa</taxon>
        <taxon>Annelida</taxon>
        <taxon>Polychaeta</taxon>
        <taxon>Sedentaria</taxon>
        <taxon>Scolecida</taxon>
        <taxon>Capitellidae</taxon>
        <taxon>Capitella</taxon>
    </lineage>
</organism>
<reference evidence="4" key="3">
    <citation type="submission" date="2015-06" db="UniProtKB">
        <authorList>
            <consortium name="EnsemblMetazoa"/>
        </authorList>
    </citation>
    <scope>IDENTIFICATION</scope>
</reference>
<dbReference type="AlphaFoldDB" id="R7V025"/>
<evidence type="ECO:0000256" key="2">
    <source>
        <dbReference type="SAM" id="SignalP"/>
    </source>
</evidence>
<keyword evidence="5" id="KW-1185">Reference proteome</keyword>
<feature type="transmembrane region" description="Helical" evidence="1">
    <location>
        <begin position="91"/>
        <end position="113"/>
    </location>
</feature>
<evidence type="ECO:0008006" key="6">
    <source>
        <dbReference type="Google" id="ProtNLM"/>
    </source>
</evidence>
<protein>
    <recommendedName>
        <fullName evidence="6">Claudin</fullName>
    </recommendedName>
</protein>
<reference evidence="5" key="1">
    <citation type="submission" date="2012-12" db="EMBL/GenBank/DDBJ databases">
        <authorList>
            <person name="Hellsten U."/>
            <person name="Grimwood J."/>
            <person name="Chapman J.A."/>
            <person name="Shapiro H."/>
            <person name="Aerts A."/>
            <person name="Otillar R.P."/>
            <person name="Terry A.Y."/>
            <person name="Boore J.L."/>
            <person name="Simakov O."/>
            <person name="Marletaz F."/>
            <person name="Cho S.-J."/>
            <person name="Edsinger-Gonzales E."/>
            <person name="Havlak P."/>
            <person name="Kuo D.-H."/>
            <person name="Larsson T."/>
            <person name="Lv J."/>
            <person name="Arendt D."/>
            <person name="Savage R."/>
            <person name="Osoegawa K."/>
            <person name="de Jong P."/>
            <person name="Lindberg D.R."/>
            <person name="Seaver E.C."/>
            <person name="Weisblat D.A."/>
            <person name="Putnam N.H."/>
            <person name="Grigoriev I.V."/>
            <person name="Rokhsar D.S."/>
        </authorList>
    </citation>
    <scope>NUCLEOTIDE SEQUENCE</scope>
    <source>
        <strain evidence="5">I ESC-2004</strain>
    </source>
</reference>
<reference evidence="3 5" key="2">
    <citation type="journal article" date="2013" name="Nature">
        <title>Insights into bilaterian evolution from three spiralian genomes.</title>
        <authorList>
            <person name="Simakov O."/>
            <person name="Marletaz F."/>
            <person name="Cho S.J."/>
            <person name="Edsinger-Gonzales E."/>
            <person name="Havlak P."/>
            <person name="Hellsten U."/>
            <person name="Kuo D.H."/>
            <person name="Larsson T."/>
            <person name="Lv J."/>
            <person name="Arendt D."/>
            <person name="Savage R."/>
            <person name="Osoegawa K."/>
            <person name="de Jong P."/>
            <person name="Grimwood J."/>
            <person name="Chapman J.A."/>
            <person name="Shapiro H."/>
            <person name="Aerts A."/>
            <person name="Otillar R.P."/>
            <person name="Terry A.Y."/>
            <person name="Boore J.L."/>
            <person name="Grigoriev I.V."/>
            <person name="Lindberg D.R."/>
            <person name="Seaver E.C."/>
            <person name="Weisblat D.A."/>
            <person name="Putnam N.H."/>
            <person name="Rokhsar D.S."/>
        </authorList>
    </citation>
    <scope>NUCLEOTIDE SEQUENCE</scope>
    <source>
        <strain evidence="3 5">I ESC-2004</strain>
    </source>
</reference>
<sequence>MGCLIVCGASFFLSTILVIVSLALPTWYEETWPDFNSNAFTRANLWRLCFYHPTVSDASYNASGVKEVVNETCGSTFEKYDGTDYFDTHTVIIVLVGCGLGFSCFALILYLSWMFCEPKNTMVEYRVRREGTAAGFFGIIAGGTMLAGNILFMETLDNITETRGDKQIAFWLNLAGAVLQCFVALMTLAFLCISYQEATKSPDVDIMLHSTVPTIQMVDDPGRFSRA</sequence>